<evidence type="ECO:0000313" key="2">
    <source>
        <dbReference type="Proteomes" id="UP000217289"/>
    </source>
</evidence>
<reference evidence="1 2" key="1">
    <citation type="submission" date="2017-06" db="EMBL/GenBank/DDBJ databases">
        <authorList>
            <person name="Kim H.J."/>
            <person name="Triplett B.A."/>
        </authorList>
    </citation>
    <scope>NUCLEOTIDE SEQUENCE [LARGE SCALE GENOMIC DNA]</scope>
    <source>
        <strain evidence="1 2">DSM 14713</strain>
    </source>
</reference>
<keyword evidence="2" id="KW-1185">Reference proteome</keyword>
<name>A0A250IQR7_9BACT</name>
<gene>
    <name evidence="1" type="ORF">MEBOL_007126</name>
</gene>
<proteinExistence type="predicted"/>
<accession>A0A250IQR7</accession>
<dbReference type="KEGG" id="mbd:MEBOL_007126"/>
<protein>
    <submittedName>
        <fullName evidence="1">Uncharacterized protein</fullName>
    </submittedName>
</protein>
<dbReference type="Proteomes" id="UP000217289">
    <property type="component" value="Chromosome"/>
</dbReference>
<sequence>MTHMTPFVSSGIRRGATGLLLGASLLTGCGPSGRCEGFVGGTRIQGDIDGDSMLVIRPMPFRPSNTGAYVRGAQLELLYGDGALRLLLEIRLPAEQDTTELPLVLTEDESNQRLPQDGRVSIWSIQTPTDAPELRGGSLTVKLADANNLEGKIDARFEDGSQLECTYDVRGRNFFPGDDPTYNGPP</sequence>
<dbReference type="AlphaFoldDB" id="A0A250IQR7"/>
<evidence type="ECO:0000313" key="1">
    <source>
        <dbReference type="EMBL" id="ATB33628.1"/>
    </source>
</evidence>
<dbReference type="EMBL" id="CP022163">
    <property type="protein sequence ID" value="ATB33628.1"/>
    <property type="molecule type" value="Genomic_DNA"/>
</dbReference>
<organism evidence="1 2">
    <name type="scientific">Melittangium boletus DSM 14713</name>
    <dbReference type="NCBI Taxonomy" id="1294270"/>
    <lineage>
        <taxon>Bacteria</taxon>
        <taxon>Pseudomonadati</taxon>
        <taxon>Myxococcota</taxon>
        <taxon>Myxococcia</taxon>
        <taxon>Myxococcales</taxon>
        <taxon>Cystobacterineae</taxon>
        <taxon>Archangiaceae</taxon>
        <taxon>Melittangium</taxon>
    </lineage>
</organism>